<dbReference type="PANTHER" id="PTHR34472:SF1">
    <property type="entry name" value="SULFUR CARRIER PROTEIN THIS"/>
    <property type="match status" value="1"/>
</dbReference>
<name>A0AAW9SGS3_9BACT</name>
<dbReference type="InterPro" id="IPR003749">
    <property type="entry name" value="ThiS/MoaD-like"/>
</dbReference>
<dbReference type="SUPFAM" id="SSF54285">
    <property type="entry name" value="MoaD/ThiS"/>
    <property type="match status" value="1"/>
</dbReference>
<dbReference type="Pfam" id="PF02597">
    <property type="entry name" value="ThiS"/>
    <property type="match status" value="1"/>
</dbReference>
<dbReference type="NCBIfam" id="TIGR01683">
    <property type="entry name" value="thiS"/>
    <property type="match status" value="1"/>
</dbReference>
<evidence type="ECO:0000313" key="1">
    <source>
        <dbReference type="EMBL" id="MEN7551015.1"/>
    </source>
</evidence>
<dbReference type="InterPro" id="IPR016155">
    <property type="entry name" value="Mopterin_synth/thiamin_S_b"/>
</dbReference>
<protein>
    <submittedName>
        <fullName evidence="1">Sulfur carrier protein ThiS</fullName>
    </submittedName>
</protein>
<gene>
    <name evidence="1" type="primary">thiS</name>
    <name evidence="1" type="ORF">AAG747_24045</name>
</gene>
<dbReference type="PANTHER" id="PTHR34472">
    <property type="entry name" value="SULFUR CARRIER PROTEIN THIS"/>
    <property type="match status" value="1"/>
</dbReference>
<reference evidence="1 2" key="1">
    <citation type="submission" date="2024-04" db="EMBL/GenBank/DDBJ databases">
        <title>Novel genus in family Flammeovirgaceae.</title>
        <authorList>
            <person name="Nguyen T.H."/>
            <person name="Vuong T.Q."/>
            <person name="Le H."/>
            <person name="Kim S.-G."/>
        </authorList>
    </citation>
    <scope>NUCLEOTIDE SEQUENCE [LARGE SCALE GENOMIC DNA]</scope>
    <source>
        <strain evidence="1 2">JCM 23209</strain>
    </source>
</reference>
<dbReference type="Gene3D" id="3.10.20.30">
    <property type="match status" value="1"/>
</dbReference>
<keyword evidence="2" id="KW-1185">Reference proteome</keyword>
<organism evidence="1 2">
    <name type="scientific">Rapidithrix thailandica</name>
    <dbReference type="NCBI Taxonomy" id="413964"/>
    <lineage>
        <taxon>Bacteria</taxon>
        <taxon>Pseudomonadati</taxon>
        <taxon>Bacteroidota</taxon>
        <taxon>Cytophagia</taxon>
        <taxon>Cytophagales</taxon>
        <taxon>Flammeovirgaceae</taxon>
        <taxon>Rapidithrix</taxon>
    </lineage>
</organism>
<dbReference type="RefSeq" id="WP_346823797.1">
    <property type="nucleotide sequence ID" value="NZ_JBDKWZ010000018.1"/>
</dbReference>
<sequence length="67" mass="7408">MEVFVNNKPYRYETSLSLEQVLTELGLKGKNGIAVAVNQKVVSKPQWPSFTLQNQDQITVITATQGG</sequence>
<comment type="caution">
    <text evidence="1">The sequence shown here is derived from an EMBL/GenBank/DDBJ whole genome shotgun (WGS) entry which is preliminary data.</text>
</comment>
<proteinExistence type="predicted"/>
<accession>A0AAW9SGS3</accession>
<evidence type="ECO:0000313" key="2">
    <source>
        <dbReference type="Proteomes" id="UP001403385"/>
    </source>
</evidence>
<dbReference type="EMBL" id="JBDKWZ010000018">
    <property type="protein sequence ID" value="MEN7551015.1"/>
    <property type="molecule type" value="Genomic_DNA"/>
</dbReference>
<dbReference type="AlphaFoldDB" id="A0AAW9SGS3"/>
<dbReference type="CDD" id="cd00565">
    <property type="entry name" value="Ubl_ThiS"/>
    <property type="match status" value="1"/>
</dbReference>
<dbReference type="InterPro" id="IPR010035">
    <property type="entry name" value="Thi_S"/>
</dbReference>
<dbReference type="Proteomes" id="UP001403385">
    <property type="component" value="Unassembled WGS sequence"/>
</dbReference>
<dbReference type="InterPro" id="IPR012675">
    <property type="entry name" value="Beta-grasp_dom_sf"/>
</dbReference>